<dbReference type="PANTHER" id="PTHR34598">
    <property type="entry name" value="BLL6449 PROTEIN"/>
    <property type="match status" value="1"/>
</dbReference>
<proteinExistence type="inferred from homology"/>
<gene>
    <name evidence="3" type="ORF">EJ05DRAFT_488534</name>
</gene>
<dbReference type="Proteomes" id="UP000799437">
    <property type="component" value="Unassembled WGS sequence"/>
</dbReference>
<name>A0A6A6W066_9PEZI</name>
<keyword evidence="4" id="KW-1185">Reference proteome</keyword>
<evidence type="ECO:0000256" key="1">
    <source>
        <dbReference type="ARBA" id="ARBA00023002"/>
    </source>
</evidence>
<dbReference type="PANTHER" id="PTHR34598:SF3">
    <property type="entry name" value="OXIDOREDUCTASE AN1597"/>
    <property type="match status" value="1"/>
</dbReference>
<dbReference type="EMBL" id="ML996578">
    <property type="protein sequence ID" value="KAF2754967.1"/>
    <property type="molecule type" value="Genomic_DNA"/>
</dbReference>
<evidence type="ECO:0000256" key="2">
    <source>
        <dbReference type="ARBA" id="ARBA00023604"/>
    </source>
</evidence>
<dbReference type="GeneID" id="54486776"/>
<dbReference type="GO" id="GO:0016491">
    <property type="term" value="F:oxidoreductase activity"/>
    <property type="evidence" value="ECO:0007669"/>
    <property type="project" value="UniProtKB-KW"/>
</dbReference>
<evidence type="ECO:0000313" key="4">
    <source>
        <dbReference type="Proteomes" id="UP000799437"/>
    </source>
</evidence>
<reference evidence="3" key="1">
    <citation type="journal article" date="2020" name="Stud. Mycol.">
        <title>101 Dothideomycetes genomes: a test case for predicting lifestyles and emergence of pathogens.</title>
        <authorList>
            <person name="Haridas S."/>
            <person name="Albert R."/>
            <person name="Binder M."/>
            <person name="Bloem J."/>
            <person name="Labutti K."/>
            <person name="Salamov A."/>
            <person name="Andreopoulos B."/>
            <person name="Baker S."/>
            <person name="Barry K."/>
            <person name="Bills G."/>
            <person name="Bluhm B."/>
            <person name="Cannon C."/>
            <person name="Castanera R."/>
            <person name="Culley D."/>
            <person name="Daum C."/>
            <person name="Ezra D."/>
            <person name="Gonzalez J."/>
            <person name="Henrissat B."/>
            <person name="Kuo A."/>
            <person name="Liang C."/>
            <person name="Lipzen A."/>
            <person name="Lutzoni F."/>
            <person name="Magnuson J."/>
            <person name="Mondo S."/>
            <person name="Nolan M."/>
            <person name="Ohm R."/>
            <person name="Pangilinan J."/>
            <person name="Park H.-J."/>
            <person name="Ramirez L."/>
            <person name="Alfaro M."/>
            <person name="Sun H."/>
            <person name="Tritt A."/>
            <person name="Yoshinaga Y."/>
            <person name="Zwiers L.-H."/>
            <person name="Turgeon B."/>
            <person name="Goodwin S."/>
            <person name="Spatafora J."/>
            <person name="Crous P."/>
            <person name="Grigoriev I."/>
        </authorList>
    </citation>
    <scope>NUCLEOTIDE SEQUENCE</scope>
    <source>
        <strain evidence="3">CBS 121739</strain>
    </source>
</reference>
<dbReference type="AlphaFoldDB" id="A0A6A6W066"/>
<organism evidence="3 4">
    <name type="scientific">Pseudovirgaria hyperparasitica</name>
    <dbReference type="NCBI Taxonomy" id="470096"/>
    <lineage>
        <taxon>Eukaryota</taxon>
        <taxon>Fungi</taxon>
        <taxon>Dikarya</taxon>
        <taxon>Ascomycota</taxon>
        <taxon>Pezizomycotina</taxon>
        <taxon>Dothideomycetes</taxon>
        <taxon>Dothideomycetes incertae sedis</taxon>
        <taxon>Acrospermales</taxon>
        <taxon>Acrospermaceae</taxon>
        <taxon>Pseudovirgaria</taxon>
    </lineage>
</organism>
<comment type="similarity">
    <text evidence="2">Belongs to the asaB hydroxylase/desaturase family.</text>
</comment>
<dbReference type="OrthoDB" id="412788at2759"/>
<dbReference type="RefSeq" id="XP_033597418.1">
    <property type="nucleotide sequence ID" value="XM_033745722.1"/>
</dbReference>
<protein>
    <submittedName>
        <fullName evidence="3">Uncharacterized protein</fullName>
    </submittedName>
</protein>
<evidence type="ECO:0000313" key="3">
    <source>
        <dbReference type="EMBL" id="KAF2754967.1"/>
    </source>
</evidence>
<sequence>MTNATLSFISDLPLYTNVKPYAISTDTQVPEEARSNIKFEERSTIPITDVRTLPHDNLSYSQQGFRFFAHPSSATYEFGFDDASVATYCRKLVELVRKEFMTEHVFCYDLKVTSVALAVDKLFFDAPKVRDSETKTTEYGASTDLSAGNIAPPVYGVHIDHTETSGPQRIRRHLTNVEVERFLNGGFRARIVNANHKWYWLSFQTPEEVAVFVQYDSNEPRESDTVSS</sequence>
<keyword evidence="1" id="KW-0560">Oxidoreductase</keyword>
<accession>A0A6A6W066</accession>
<dbReference type="InterPro" id="IPR044053">
    <property type="entry name" value="AsaB-like"/>
</dbReference>